<dbReference type="Gene3D" id="3.40.50.1820">
    <property type="entry name" value="alpha/beta hydrolase"/>
    <property type="match status" value="1"/>
</dbReference>
<organism evidence="3 4">
    <name type="scientific">Falsiroseomonas selenitidurans</name>
    <dbReference type="NCBI Taxonomy" id="2716335"/>
    <lineage>
        <taxon>Bacteria</taxon>
        <taxon>Pseudomonadati</taxon>
        <taxon>Pseudomonadota</taxon>
        <taxon>Alphaproteobacteria</taxon>
        <taxon>Acetobacterales</taxon>
        <taxon>Roseomonadaceae</taxon>
        <taxon>Falsiroseomonas</taxon>
    </lineage>
</organism>
<dbReference type="PANTHER" id="PTHR22946">
    <property type="entry name" value="DIENELACTONE HYDROLASE DOMAIN-CONTAINING PROTEIN-RELATED"/>
    <property type="match status" value="1"/>
</dbReference>
<comment type="caution">
    <text evidence="3">The sequence shown here is derived from an EMBL/GenBank/DDBJ whole genome shotgun (WGS) entry which is preliminary data.</text>
</comment>
<dbReference type="RefSeq" id="WP_168029598.1">
    <property type="nucleotide sequence ID" value="NZ_JAAVNE010000011.1"/>
</dbReference>
<dbReference type="InterPro" id="IPR029058">
    <property type="entry name" value="AB_hydrolase_fold"/>
</dbReference>
<evidence type="ECO:0000256" key="1">
    <source>
        <dbReference type="ARBA" id="ARBA00022801"/>
    </source>
</evidence>
<dbReference type="PANTHER" id="PTHR22946:SF9">
    <property type="entry name" value="POLYKETIDE TRANSFERASE AF380"/>
    <property type="match status" value="1"/>
</dbReference>
<reference evidence="3 4" key="1">
    <citation type="submission" date="2020-03" db="EMBL/GenBank/DDBJ databases">
        <title>Roseomonas selenitidurans sp. nov. isolated from urban soil.</title>
        <authorList>
            <person name="Liu H."/>
        </authorList>
    </citation>
    <scope>NUCLEOTIDE SEQUENCE [LARGE SCALE GENOMIC DNA]</scope>
    <source>
        <strain evidence="3 4">BU-1</strain>
    </source>
</reference>
<proteinExistence type="predicted"/>
<dbReference type="InterPro" id="IPR002925">
    <property type="entry name" value="Dienelactn_hydro"/>
</dbReference>
<dbReference type="Proteomes" id="UP000787635">
    <property type="component" value="Unassembled WGS sequence"/>
</dbReference>
<dbReference type="Pfam" id="PF01738">
    <property type="entry name" value="DLH"/>
    <property type="match status" value="1"/>
</dbReference>
<evidence type="ECO:0000313" key="3">
    <source>
        <dbReference type="EMBL" id="NKC31042.1"/>
    </source>
</evidence>
<gene>
    <name evidence="3" type="ORF">HEQ75_09220</name>
</gene>
<accession>A0ABX1E678</accession>
<evidence type="ECO:0000313" key="4">
    <source>
        <dbReference type="Proteomes" id="UP000787635"/>
    </source>
</evidence>
<dbReference type="GO" id="GO:0016787">
    <property type="term" value="F:hydrolase activity"/>
    <property type="evidence" value="ECO:0007669"/>
    <property type="project" value="UniProtKB-KW"/>
</dbReference>
<keyword evidence="4" id="KW-1185">Reference proteome</keyword>
<dbReference type="InterPro" id="IPR050261">
    <property type="entry name" value="FrsA_esterase"/>
</dbReference>
<name>A0ABX1E678_9PROT</name>
<protein>
    <submittedName>
        <fullName evidence="3">Alpha/beta hydrolase fold domain-containing protein</fullName>
    </submittedName>
</protein>
<sequence length="300" mass="31659">MVHDLPARTELHPIPSLTLTDAQFLRGEADGPPVTLAGALYLAQGEGRRPAVLLVHGSGGIGASMPLWVRGLLAIGISAFVLDGFSGRGLVSTSQDQAALGRLAFILDSYRALEVLARHPAVDPDRVAVMGFSRGGQAALYAAMARFHRLWNRSGLIPAATIAFYPDAATRYLEDTAMVPKPIRIHHGTADDMNPLAPVQAHVARLRAAGVDVQVTEYPGAHHGFDNPLSPRAVEGPAQSVRDCRISETAPGVLTNLATGAPFTYQDACVARRAHLGGDAAAARLARQQVADQLAGLLGR</sequence>
<evidence type="ECO:0000259" key="2">
    <source>
        <dbReference type="Pfam" id="PF01738"/>
    </source>
</evidence>
<dbReference type="SUPFAM" id="SSF53474">
    <property type="entry name" value="alpha/beta-Hydrolases"/>
    <property type="match status" value="1"/>
</dbReference>
<dbReference type="EMBL" id="JAAVNE010000011">
    <property type="protein sequence ID" value="NKC31042.1"/>
    <property type="molecule type" value="Genomic_DNA"/>
</dbReference>
<keyword evidence="1 3" id="KW-0378">Hydrolase</keyword>
<feature type="domain" description="Dienelactone hydrolase" evidence="2">
    <location>
        <begin position="40"/>
        <end position="231"/>
    </location>
</feature>